<reference evidence="2 3" key="1">
    <citation type="journal article" date="2019" name="PLoS Biol.">
        <title>Sex chromosomes control vertical transmission of feminizing Wolbachia symbionts in an isopod.</title>
        <authorList>
            <person name="Becking T."/>
            <person name="Chebbi M.A."/>
            <person name="Giraud I."/>
            <person name="Moumen B."/>
            <person name="Laverre T."/>
            <person name="Caubet Y."/>
            <person name="Peccoud J."/>
            <person name="Gilbert C."/>
            <person name="Cordaux R."/>
        </authorList>
    </citation>
    <scope>NUCLEOTIDE SEQUENCE [LARGE SCALE GENOMIC DNA]</scope>
    <source>
        <strain evidence="2">ANa2</strain>
        <tissue evidence="2">Whole body excluding digestive tract and cuticle</tissue>
    </source>
</reference>
<keyword evidence="3" id="KW-1185">Reference proteome</keyword>
<protein>
    <submittedName>
        <fullName evidence="2">Uncharacterized protein</fullName>
    </submittedName>
</protein>
<gene>
    <name evidence="2" type="ORF">Anas_08869</name>
</gene>
<organism evidence="2 3">
    <name type="scientific">Armadillidium nasatum</name>
    <dbReference type="NCBI Taxonomy" id="96803"/>
    <lineage>
        <taxon>Eukaryota</taxon>
        <taxon>Metazoa</taxon>
        <taxon>Ecdysozoa</taxon>
        <taxon>Arthropoda</taxon>
        <taxon>Crustacea</taxon>
        <taxon>Multicrustacea</taxon>
        <taxon>Malacostraca</taxon>
        <taxon>Eumalacostraca</taxon>
        <taxon>Peracarida</taxon>
        <taxon>Isopoda</taxon>
        <taxon>Oniscidea</taxon>
        <taxon>Crinocheta</taxon>
        <taxon>Armadillidiidae</taxon>
        <taxon>Armadillidium</taxon>
    </lineage>
</organism>
<comment type="caution">
    <text evidence="2">The sequence shown here is derived from an EMBL/GenBank/DDBJ whole genome shotgun (WGS) entry which is preliminary data.</text>
</comment>
<evidence type="ECO:0000313" key="3">
    <source>
        <dbReference type="Proteomes" id="UP000326759"/>
    </source>
</evidence>
<accession>A0A5N5ST08</accession>
<dbReference type="EMBL" id="SEYY01020654">
    <property type="protein sequence ID" value="KAB7497137.1"/>
    <property type="molecule type" value="Genomic_DNA"/>
</dbReference>
<name>A0A5N5ST08_9CRUS</name>
<proteinExistence type="predicted"/>
<evidence type="ECO:0000256" key="1">
    <source>
        <dbReference type="SAM" id="MobiDB-lite"/>
    </source>
</evidence>
<dbReference type="Proteomes" id="UP000326759">
    <property type="component" value="Unassembled WGS sequence"/>
</dbReference>
<feature type="region of interest" description="Disordered" evidence="1">
    <location>
        <begin position="1"/>
        <end position="49"/>
    </location>
</feature>
<dbReference type="AlphaFoldDB" id="A0A5N5ST08"/>
<evidence type="ECO:0000313" key="2">
    <source>
        <dbReference type="EMBL" id="KAB7497137.1"/>
    </source>
</evidence>
<feature type="compositionally biased region" description="Basic and acidic residues" evidence="1">
    <location>
        <begin position="1"/>
        <end position="17"/>
    </location>
</feature>
<sequence length="71" mass="8102">MDIVRKTDERDQQRKSIELSTFSIKTIPPQDARPSTSTEIEDEGSPRETEVRELCSYVNRSASCSLERVAK</sequence>